<reference evidence="1 2" key="1">
    <citation type="submission" date="2019-07" db="EMBL/GenBank/DDBJ databases">
        <authorList>
            <person name="Cremers G."/>
        </authorList>
    </citation>
    <scope>NUCLEOTIDE SEQUENCE [LARGE SCALE GENOMIC DNA]</scope>
</reference>
<gene>
    <name evidence="1" type="ORF">MELA_00734</name>
</gene>
<protein>
    <submittedName>
        <fullName evidence="1">Uncharacterized protein</fullName>
    </submittedName>
</protein>
<proteinExistence type="predicted"/>
<keyword evidence="2" id="KW-1185">Reference proteome</keyword>
<dbReference type="InterPro" id="IPR049210">
    <property type="entry name" value="DUF6812"/>
</dbReference>
<dbReference type="EMBL" id="CABIKM010000011">
    <property type="protein sequence ID" value="VUZ84363.1"/>
    <property type="molecule type" value="Genomic_DNA"/>
</dbReference>
<dbReference type="Proteomes" id="UP000334340">
    <property type="component" value="Unassembled WGS sequence"/>
</dbReference>
<dbReference type="AlphaFoldDB" id="A0A564ZGS6"/>
<sequence length="87" mass="9772">MAEAWATGQKTQVEIWTERYRIIGTTIIPSGAGHSWRFSDILNKPDRPFLPLTEVTIFSLDGGNLLWQGHSMTISKSFVVLATDEVH</sequence>
<organism evidence="1 2">
    <name type="scientific">Candidatus Methylomirabilis lanthanidiphila</name>
    <dbReference type="NCBI Taxonomy" id="2211376"/>
    <lineage>
        <taxon>Bacteria</taxon>
        <taxon>Candidatus Methylomirabilota</taxon>
        <taxon>Candidatus Methylomirabilia</taxon>
        <taxon>Candidatus Methylomirabilales</taxon>
        <taxon>Candidatus Methylomirabilaceae</taxon>
        <taxon>Candidatus Methylomirabilis</taxon>
    </lineage>
</organism>
<dbReference type="Pfam" id="PF20660">
    <property type="entry name" value="DUF6812"/>
    <property type="match status" value="1"/>
</dbReference>
<name>A0A564ZGS6_9BACT</name>
<evidence type="ECO:0000313" key="1">
    <source>
        <dbReference type="EMBL" id="VUZ84363.1"/>
    </source>
</evidence>
<accession>A0A564ZGS6</accession>
<evidence type="ECO:0000313" key="2">
    <source>
        <dbReference type="Proteomes" id="UP000334340"/>
    </source>
</evidence>